<evidence type="ECO:0000313" key="1">
    <source>
        <dbReference type="EMBL" id="CAG8832771.1"/>
    </source>
</evidence>
<dbReference type="EMBL" id="CAJVQC010104664">
    <property type="protein sequence ID" value="CAG8832771.1"/>
    <property type="molecule type" value="Genomic_DNA"/>
</dbReference>
<reference evidence="1" key="1">
    <citation type="submission" date="2021-06" db="EMBL/GenBank/DDBJ databases">
        <authorList>
            <person name="Kallberg Y."/>
            <person name="Tangrot J."/>
            <person name="Rosling A."/>
        </authorList>
    </citation>
    <scope>NUCLEOTIDE SEQUENCE</scope>
    <source>
        <strain evidence="1">MA461A</strain>
    </source>
</reference>
<organism evidence="1 2">
    <name type="scientific">Racocetra persica</name>
    <dbReference type="NCBI Taxonomy" id="160502"/>
    <lineage>
        <taxon>Eukaryota</taxon>
        <taxon>Fungi</taxon>
        <taxon>Fungi incertae sedis</taxon>
        <taxon>Mucoromycota</taxon>
        <taxon>Glomeromycotina</taxon>
        <taxon>Glomeromycetes</taxon>
        <taxon>Diversisporales</taxon>
        <taxon>Gigasporaceae</taxon>
        <taxon>Racocetra</taxon>
    </lineage>
</organism>
<proteinExistence type="predicted"/>
<sequence length="59" mass="6532">NNKFYDIDISIETCTCIAALGGSLCKHQAAVAIQYHIESFNFIPALSLNDCALYRYIAC</sequence>
<dbReference type="Proteomes" id="UP000789920">
    <property type="component" value="Unassembled WGS sequence"/>
</dbReference>
<evidence type="ECO:0000313" key="2">
    <source>
        <dbReference type="Proteomes" id="UP000789920"/>
    </source>
</evidence>
<feature type="non-terminal residue" evidence="1">
    <location>
        <position position="1"/>
    </location>
</feature>
<gene>
    <name evidence="1" type="ORF">RPERSI_LOCUS28583</name>
</gene>
<name>A0ACA9S9S0_9GLOM</name>
<accession>A0ACA9S9S0</accession>
<feature type="non-terminal residue" evidence="1">
    <location>
        <position position="59"/>
    </location>
</feature>
<protein>
    <submittedName>
        <fullName evidence="1">35374_t:CDS:1</fullName>
    </submittedName>
</protein>
<comment type="caution">
    <text evidence="1">The sequence shown here is derived from an EMBL/GenBank/DDBJ whole genome shotgun (WGS) entry which is preliminary data.</text>
</comment>
<keyword evidence="2" id="KW-1185">Reference proteome</keyword>